<dbReference type="RefSeq" id="XP_045284044.1">
    <property type="nucleotide sequence ID" value="XM_045434738.1"/>
</dbReference>
<dbReference type="AlphaFoldDB" id="C0NYK7"/>
<evidence type="ECO:0000313" key="2">
    <source>
        <dbReference type="Proteomes" id="UP000001631"/>
    </source>
</evidence>
<gene>
    <name evidence="1" type="ORF">HCBG_07689</name>
</gene>
<protein>
    <submittedName>
        <fullName evidence="1">Uncharacterized protein</fullName>
    </submittedName>
</protein>
<dbReference type="Proteomes" id="UP000001631">
    <property type="component" value="Unassembled WGS sequence"/>
</dbReference>
<dbReference type="InParanoid" id="C0NYK7"/>
<dbReference type="HOGENOM" id="CLU_1427610_0_0_1"/>
<name>C0NYK7_AJECG</name>
<dbReference type="EMBL" id="GG663376">
    <property type="protein sequence ID" value="EEH03563.1"/>
    <property type="molecule type" value="Genomic_DNA"/>
</dbReference>
<dbReference type="GeneID" id="69040705"/>
<proteinExistence type="predicted"/>
<accession>C0NYK7</accession>
<dbReference type="VEuPathDB" id="FungiDB:I7I50_04422"/>
<organism evidence="1 2">
    <name type="scientific">Ajellomyces capsulatus (strain G186AR / H82 / ATCC MYA-2454 / RMSCC 2432)</name>
    <name type="common">Darling's disease fungus</name>
    <name type="synonym">Histoplasma capsulatum</name>
    <dbReference type="NCBI Taxonomy" id="447093"/>
    <lineage>
        <taxon>Eukaryota</taxon>
        <taxon>Fungi</taxon>
        <taxon>Dikarya</taxon>
        <taxon>Ascomycota</taxon>
        <taxon>Pezizomycotina</taxon>
        <taxon>Eurotiomycetes</taxon>
        <taxon>Eurotiomycetidae</taxon>
        <taxon>Onygenales</taxon>
        <taxon>Ajellomycetaceae</taxon>
        <taxon>Histoplasma</taxon>
    </lineage>
</organism>
<sequence>MDNFTKTFLLDHRVVHEQQSGQGVGREVWNEKRMNQNGNENELDPIESLPKMGVAGSSIFEARELSNPLKMPHTILHFLIWAAYSVEGYQSPCVFKGMDMDGNSKMTAQLNMKRWFQFPAGKSLATVVGGKRKTHPSHTIEAGLSQQDMDLHVIQRFPRESPAHGLQDEQLQIDRERFEAAGWAPGHRLL</sequence>
<reference evidence="1" key="1">
    <citation type="submission" date="2009-02" db="EMBL/GenBank/DDBJ databases">
        <title>The Genome Sequence of Ajellomyces capsulatus strain G186AR.</title>
        <authorList>
            <consortium name="The Broad Institute Genome Sequencing Platform"/>
            <person name="Champion M."/>
            <person name="Cuomo C."/>
            <person name="Ma L.-J."/>
            <person name="Henn M.R."/>
            <person name="Sil A."/>
            <person name="Goldman B."/>
            <person name="Young S.K."/>
            <person name="Kodira C.D."/>
            <person name="Zeng Q."/>
            <person name="Koehrsen M."/>
            <person name="Alvarado L."/>
            <person name="Berlin A."/>
            <person name="Borenstein D."/>
            <person name="Chen Z."/>
            <person name="Engels R."/>
            <person name="Freedman E."/>
            <person name="Gellesch M."/>
            <person name="Goldberg J."/>
            <person name="Griggs A."/>
            <person name="Gujja S."/>
            <person name="Heiman D."/>
            <person name="Hepburn T."/>
            <person name="Howarth C."/>
            <person name="Jen D."/>
            <person name="Larson L."/>
            <person name="Lewis B."/>
            <person name="Mehta T."/>
            <person name="Park D."/>
            <person name="Pearson M."/>
            <person name="Roberts A."/>
            <person name="Saif S."/>
            <person name="Shea T."/>
            <person name="Shenoy N."/>
            <person name="Sisk P."/>
            <person name="Stolte C."/>
            <person name="Sykes S."/>
            <person name="Walk T."/>
            <person name="White J."/>
            <person name="Yandava C."/>
            <person name="Klein B."/>
            <person name="McEwen J.G."/>
            <person name="Puccia R."/>
            <person name="Goldman G.H."/>
            <person name="Felipe M.S."/>
            <person name="Nino-Vega G."/>
            <person name="San-Blas G."/>
            <person name="Taylor J."/>
            <person name="Mendoza L."/>
            <person name="Galagan J."/>
            <person name="Nusbaum C."/>
            <person name="Birren B."/>
        </authorList>
    </citation>
    <scope>NUCLEOTIDE SEQUENCE</scope>
    <source>
        <strain evidence="1">G186AR</strain>
    </source>
</reference>
<keyword evidence="2" id="KW-1185">Reference proteome</keyword>
<evidence type="ECO:0000313" key="1">
    <source>
        <dbReference type="EMBL" id="EEH03563.1"/>
    </source>
</evidence>